<evidence type="ECO:0000313" key="2">
    <source>
        <dbReference type="Proteomes" id="UP001153269"/>
    </source>
</evidence>
<reference evidence="1" key="1">
    <citation type="submission" date="2020-03" db="EMBL/GenBank/DDBJ databases">
        <authorList>
            <person name="Weist P."/>
        </authorList>
    </citation>
    <scope>NUCLEOTIDE SEQUENCE</scope>
</reference>
<evidence type="ECO:0000313" key="1">
    <source>
        <dbReference type="EMBL" id="CAB1429101.1"/>
    </source>
</evidence>
<accession>A0A9N7UF67</accession>
<organism evidence="1 2">
    <name type="scientific">Pleuronectes platessa</name>
    <name type="common">European plaice</name>
    <dbReference type="NCBI Taxonomy" id="8262"/>
    <lineage>
        <taxon>Eukaryota</taxon>
        <taxon>Metazoa</taxon>
        <taxon>Chordata</taxon>
        <taxon>Craniata</taxon>
        <taxon>Vertebrata</taxon>
        <taxon>Euteleostomi</taxon>
        <taxon>Actinopterygii</taxon>
        <taxon>Neopterygii</taxon>
        <taxon>Teleostei</taxon>
        <taxon>Neoteleostei</taxon>
        <taxon>Acanthomorphata</taxon>
        <taxon>Carangaria</taxon>
        <taxon>Pleuronectiformes</taxon>
        <taxon>Pleuronectoidei</taxon>
        <taxon>Pleuronectidae</taxon>
        <taxon>Pleuronectes</taxon>
    </lineage>
</organism>
<name>A0A9N7UF67_PLEPL</name>
<proteinExistence type="predicted"/>
<gene>
    <name evidence="1" type="ORF">PLEPLA_LOCUS17076</name>
</gene>
<dbReference type="EMBL" id="CADEAL010001112">
    <property type="protein sequence ID" value="CAB1429101.1"/>
    <property type="molecule type" value="Genomic_DNA"/>
</dbReference>
<comment type="caution">
    <text evidence="1">The sequence shown here is derived from an EMBL/GenBank/DDBJ whole genome shotgun (WGS) entry which is preliminary data.</text>
</comment>
<protein>
    <submittedName>
        <fullName evidence="1">Uncharacterized protein</fullName>
    </submittedName>
</protein>
<dbReference type="AlphaFoldDB" id="A0A9N7UF67"/>
<dbReference type="Proteomes" id="UP001153269">
    <property type="component" value="Unassembled WGS sequence"/>
</dbReference>
<sequence length="218" mass="24038">MGRGSSEMEARQGSSADSRDRELRLRIRVVLQETVKAATLNHLWNKTERFRQRESQSRLDKTYEQCLTCRVSGPHSSWEPGIVVLNYAEGGSGTLSGRGVASWGVRRMDMAPGCAPRSALSGLMTALAHPSPVAKKRRTFPPTYHMWKPRRLSPGHRLTTRTKPHRVQPEYPLTAPGCPAGQKEDGLGDFDMCPASIIRDQTTPIGAVSATYVVIADV</sequence>
<keyword evidence="2" id="KW-1185">Reference proteome</keyword>